<comment type="subcellular location">
    <subcellularLocation>
        <location evidence="1">Cell membrane</location>
        <topology evidence="1">Multi-pass membrane protein</topology>
    </subcellularLocation>
</comment>
<dbReference type="PANTHER" id="PTHR30509">
    <property type="entry name" value="P-HYDROXYBENZOIC ACID EFFLUX PUMP SUBUNIT-RELATED"/>
    <property type="match status" value="1"/>
</dbReference>
<dbReference type="InterPro" id="IPR006726">
    <property type="entry name" value="PHBA_efflux_AaeB/fusaric-R"/>
</dbReference>
<dbReference type="EMBL" id="FCOM02000003">
    <property type="protein sequence ID" value="SAL25933.1"/>
    <property type="molecule type" value="Genomic_DNA"/>
</dbReference>
<feature type="transmembrane region" description="Helical" evidence="7">
    <location>
        <begin position="137"/>
        <end position="155"/>
    </location>
</feature>
<name>A0A158G1Y2_9BURK</name>
<evidence type="ECO:0000256" key="4">
    <source>
        <dbReference type="ARBA" id="ARBA00022692"/>
    </source>
</evidence>
<dbReference type="Pfam" id="PF04632">
    <property type="entry name" value="FUSC"/>
    <property type="match status" value="1"/>
</dbReference>
<keyword evidence="5 7" id="KW-1133">Transmembrane helix</keyword>
<dbReference type="PANTHER" id="PTHR30509:SF9">
    <property type="entry name" value="MULTIDRUG RESISTANCE PROTEIN MDTO"/>
    <property type="match status" value="1"/>
</dbReference>
<keyword evidence="6 7" id="KW-0472">Membrane</keyword>
<evidence type="ECO:0000256" key="2">
    <source>
        <dbReference type="ARBA" id="ARBA00022448"/>
    </source>
</evidence>
<comment type="caution">
    <text evidence="8">The sequence shown here is derived from an EMBL/GenBank/DDBJ whole genome shotgun (WGS) entry which is preliminary data.</text>
</comment>
<dbReference type="Proteomes" id="UP000055019">
    <property type="component" value="Unassembled WGS sequence"/>
</dbReference>
<organism evidence="8 9">
    <name type="scientific">Caballeronia arvi</name>
    <dbReference type="NCBI Taxonomy" id="1777135"/>
    <lineage>
        <taxon>Bacteria</taxon>
        <taxon>Pseudomonadati</taxon>
        <taxon>Pseudomonadota</taxon>
        <taxon>Betaproteobacteria</taxon>
        <taxon>Burkholderiales</taxon>
        <taxon>Burkholderiaceae</taxon>
        <taxon>Caballeronia</taxon>
    </lineage>
</organism>
<accession>A0A158G1Y2</accession>
<evidence type="ECO:0000313" key="8">
    <source>
        <dbReference type="EMBL" id="SAL25933.1"/>
    </source>
</evidence>
<dbReference type="GO" id="GO:0005886">
    <property type="term" value="C:plasma membrane"/>
    <property type="evidence" value="ECO:0007669"/>
    <property type="project" value="UniProtKB-SubCell"/>
</dbReference>
<keyword evidence="2" id="KW-0813">Transport</keyword>
<evidence type="ECO:0000256" key="1">
    <source>
        <dbReference type="ARBA" id="ARBA00004651"/>
    </source>
</evidence>
<evidence type="ECO:0000256" key="3">
    <source>
        <dbReference type="ARBA" id="ARBA00022475"/>
    </source>
</evidence>
<dbReference type="GO" id="GO:0022857">
    <property type="term" value="F:transmembrane transporter activity"/>
    <property type="evidence" value="ECO:0007669"/>
    <property type="project" value="InterPro"/>
</dbReference>
<keyword evidence="9" id="KW-1185">Reference proteome</keyword>
<dbReference type="AlphaFoldDB" id="A0A158G1Y2"/>
<protein>
    <submittedName>
        <fullName evidence="8">Membrane protein-like protein</fullName>
    </submittedName>
</protein>
<evidence type="ECO:0000256" key="7">
    <source>
        <dbReference type="SAM" id="Phobius"/>
    </source>
</evidence>
<evidence type="ECO:0000313" key="9">
    <source>
        <dbReference type="Proteomes" id="UP000055019"/>
    </source>
</evidence>
<keyword evidence="4 7" id="KW-0812">Transmembrane</keyword>
<keyword evidence="3" id="KW-1003">Cell membrane</keyword>
<proteinExistence type="predicted"/>
<gene>
    <name evidence="8" type="ORF">AWB74_01095</name>
</gene>
<feature type="transmembrane region" description="Helical" evidence="7">
    <location>
        <begin position="95"/>
        <end position="117"/>
    </location>
</feature>
<reference evidence="8" key="1">
    <citation type="submission" date="2016-01" db="EMBL/GenBank/DDBJ databases">
        <authorList>
            <person name="Peeters C."/>
        </authorList>
    </citation>
    <scope>NUCLEOTIDE SEQUENCE [LARGE SCALE GENOMIC DNA]</scope>
    <source>
        <strain evidence="8">LMG 29317</strain>
    </source>
</reference>
<evidence type="ECO:0000256" key="6">
    <source>
        <dbReference type="ARBA" id="ARBA00023136"/>
    </source>
</evidence>
<evidence type="ECO:0000256" key="5">
    <source>
        <dbReference type="ARBA" id="ARBA00022989"/>
    </source>
</evidence>
<sequence>MQCGRARVSRRHYPFRFIIERDRMTAIIRTRRRLHAFFGAPEARRLLRTLMSCAISYGAARLAALPEGYWALITTLVIVTQPSLTQAVDTARDQIIGAFIGAVAGVLGIVAMQRGAAPLAVFSVALLPLAALSAKRPAFRLACVTLVIVVLIPAGPGSPYERPMHRVLEILIGAASSFVVSALWPNRALDAAHHSVADTLRSLGQLIGLYLSGDHDDARAQRLETQSTDAQKALDDALKEAEREHIIVLVQNRRSDAIDKAAPFLRRLHGDALFLAKAVSRWDRDTCALRLGATGRELQGLFEALASVLASNRQDDAKLAHVRSSARELKDMLAAQKPTHGAQEVAQFVVGLIVSDLDALIATIYPLKESSA</sequence>